<evidence type="ECO:0000256" key="5">
    <source>
        <dbReference type="ARBA" id="ARBA00022741"/>
    </source>
</evidence>
<dbReference type="SMART" id="SM00382">
    <property type="entry name" value="AAA"/>
    <property type="match status" value="1"/>
</dbReference>
<gene>
    <name evidence="12" type="ORF">HF329_13075</name>
</gene>
<evidence type="ECO:0000256" key="6">
    <source>
        <dbReference type="ARBA" id="ARBA00022840"/>
    </source>
</evidence>
<feature type="domain" description="ABC transmembrane type-1" evidence="11">
    <location>
        <begin position="21"/>
        <end position="303"/>
    </location>
</feature>
<dbReference type="InterPro" id="IPR003593">
    <property type="entry name" value="AAA+_ATPase"/>
</dbReference>
<feature type="transmembrane region" description="Helical" evidence="9">
    <location>
        <begin position="53"/>
        <end position="74"/>
    </location>
</feature>
<evidence type="ECO:0000256" key="7">
    <source>
        <dbReference type="ARBA" id="ARBA00022989"/>
    </source>
</evidence>
<feature type="transmembrane region" description="Helical" evidence="9">
    <location>
        <begin position="141"/>
        <end position="174"/>
    </location>
</feature>
<dbReference type="SUPFAM" id="SSF90123">
    <property type="entry name" value="ABC transporter transmembrane region"/>
    <property type="match status" value="1"/>
</dbReference>
<organism evidence="12 13">
    <name type="scientific">Chitinophaga oryzae</name>
    <dbReference type="NCBI Taxonomy" id="2725414"/>
    <lineage>
        <taxon>Bacteria</taxon>
        <taxon>Pseudomonadati</taxon>
        <taxon>Bacteroidota</taxon>
        <taxon>Chitinophagia</taxon>
        <taxon>Chitinophagales</taxon>
        <taxon>Chitinophagaceae</taxon>
        <taxon>Chitinophaga</taxon>
    </lineage>
</organism>
<reference evidence="13" key="1">
    <citation type="submission" date="2020-04" db="EMBL/GenBank/DDBJ databases">
        <authorList>
            <person name="Kittiwongwattana C."/>
        </authorList>
    </citation>
    <scope>NUCLEOTIDE SEQUENCE [LARGE SCALE GENOMIC DNA]</scope>
    <source>
        <strain evidence="13">1310</strain>
    </source>
</reference>
<dbReference type="CDD" id="cd07346">
    <property type="entry name" value="ABC_6TM_exporters"/>
    <property type="match status" value="1"/>
</dbReference>
<evidence type="ECO:0000256" key="1">
    <source>
        <dbReference type="ARBA" id="ARBA00004651"/>
    </source>
</evidence>
<dbReference type="Proteomes" id="UP000502421">
    <property type="component" value="Chromosome"/>
</dbReference>
<comment type="subcellular location">
    <subcellularLocation>
        <location evidence="1">Cell membrane</location>
        <topology evidence="1">Multi-pass membrane protein</topology>
    </subcellularLocation>
</comment>
<evidence type="ECO:0000256" key="4">
    <source>
        <dbReference type="ARBA" id="ARBA00022692"/>
    </source>
</evidence>
<proteinExistence type="predicted"/>
<evidence type="ECO:0000313" key="13">
    <source>
        <dbReference type="Proteomes" id="UP000502421"/>
    </source>
</evidence>
<dbReference type="InterPro" id="IPR027417">
    <property type="entry name" value="P-loop_NTPase"/>
</dbReference>
<keyword evidence="4 9" id="KW-0812">Transmembrane</keyword>
<dbReference type="Pfam" id="PF00005">
    <property type="entry name" value="ABC_tran"/>
    <property type="match status" value="1"/>
</dbReference>
<dbReference type="RefSeq" id="WP_168804456.1">
    <property type="nucleotide sequence ID" value="NZ_CP051205.1"/>
</dbReference>
<evidence type="ECO:0000256" key="9">
    <source>
        <dbReference type="SAM" id="Phobius"/>
    </source>
</evidence>
<evidence type="ECO:0000256" key="2">
    <source>
        <dbReference type="ARBA" id="ARBA00022448"/>
    </source>
</evidence>
<dbReference type="FunFam" id="3.40.50.300:FF:000854">
    <property type="entry name" value="Multidrug ABC transporter ATP-binding protein"/>
    <property type="match status" value="1"/>
</dbReference>
<feature type="transmembrane region" description="Helical" evidence="9">
    <location>
        <begin position="20"/>
        <end position="41"/>
    </location>
</feature>
<dbReference type="InterPro" id="IPR036640">
    <property type="entry name" value="ABC1_TM_sf"/>
</dbReference>
<dbReference type="GO" id="GO:0005886">
    <property type="term" value="C:plasma membrane"/>
    <property type="evidence" value="ECO:0007669"/>
    <property type="project" value="UniProtKB-SubCell"/>
</dbReference>
<dbReference type="InterPro" id="IPR039421">
    <property type="entry name" value="Type_1_exporter"/>
</dbReference>
<keyword evidence="6 12" id="KW-0067">ATP-binding</keyword>
<dbReference type="PROSITE" id="PS50929">
    <property type="entry name" value="ABC_TM1F"/>
    <property type="match status" value="1"/>
</dbReference>
<dbReference type="InterPro" id="IPR003439">
    <property type="entry name" value="ABC_transporter-like_ATP-bd"/>
</dbReference>
<dbReference type="PROSITE" id="PS50893">
    <property type="entry name" value="ABC_TRANSPORTER_2"/>
    <property type="match status" value="1"/>
</dbReference>
<sequence length="583" mass="65594">MRRKDYLLFFSYVYPYWFRELLMFALMLLGTAAGLASPYALKVIIDQNIPEKDYAGMLLVLGALLLIYVLRMFIGFLSDYIGTWIANKVVHDIKQNLFHSLLQQPYIYFDHHNPGDIIQVVNQEIHKIQQFLTSSFLRLSYNLFSIAGLSFMLFFLYPALFLIALSVLPFPIVLNRVWNKKIKMLVGKISTAEAGIFNFYIDRIKNVKVIRNYNAAGTEQRQLVSRLDRLFGLYLQSASYSSLSRNVSGFFIMIGPLIMLAYGGYQVIAGLMTTGTLVAFIQYMNRLYTPSSDIFNFYTDFVNARVSMERILPLLKKQGTAVTDTPAPLAGKTVDSLELENISFSYETTMVIRHLSAGFYSGRSYALVGLNGAGKSTLLKLLCRFYPLQDGNITVNGATNLGDIDMTNWNDYVNIVHQEPLLFAESIRFNVAYGNTTAADADIWRVLEAADINAFVAQLPAGLDTVLGEGKDGIILSGGQRQQLVIARALLRGGQVLVLDEATSAVDGYREQKILSNILRYYRKGIVISISHRLSSIRDLDEILVLHNGSVAEKGTHAELVNARGYYYEIFEHQLNNESATVR</sequence>
<evidence type="ECO:0000259" key="11">
    <source>
        <dbReference type="PROSITE" id="PS50929"/>
    </source>
</evidence>
<keyword evidence="5" id="KW-0547">Nucleotide-binding</keyword>
<protein>
    <submittedName>
        <fullName evidence="12">ABC transporter ATP-binding protein</fullName>
    </submittedName>
</protein>
<dbReference type="KEGG" id="coy:HF329_13075"/>
<name>A0AAE7D7G1_9BACT</name>
<dbReference type="Pfam" id="PF00664">
    <property type="entry name" value="ABC_membrane"/>
    <property type="match status" value="1"/>
</dbReference>
<keyword evidence="8 9" id="KW-0472">Membrane</keyword>
<dbReference type="Gene3D" id="3.40.50.300">
    <property type="entry name" value="P-loop containing nucleotide triphosphate hydrolases"/>
    <property type="match status" value="1"/>
</dbReference>
<feature type="transmembrane region" description="Helical" evidence="9">
    <location>
        <begin position="250"/>
        <end position="283"/>
    </location>
</feature>
<evidence type="ECO:0000259" key="10">
    <source>
        <dbReference type="PROSITE" id="PS50893"/>
    </source>
</evidence>
<evidence type="ECO:0000256" key="3">
    <source>
        <dbReference type="ARBA" id="ARBA00022475"/>
    </source>
</evidence>
<dbReference type="GO" id="GO:0015421">
    <property type="term" value="F:ABC-type oligopeptide transporter activity"/>
    <property type="evidence" value="ECO:0007669"/>
    <property type="project" value="TreeGrafter"/>
</dbReference>
<dbReference type="GO" id="GO:0016887">
    <property type="term" value="F:ATP hydrolysis activity"/>
    <property type="evidence" value="ECO:0007669"/>
    <property type="project" value="InterPro"/>
</dbReference>
<dbReference type="PANTHER" id="PTHR43394">
    <property type="entry name" value="ATP-DEPENDENT PERMEASE MDL1, MITOCHONDRIAL"/>
    <property type="match status" value="1"/>
</dbReference>
<dbReference type="GO" id="GO:0005524">
    <property type="term" value="F:ATP binding"/>
    <property type="evidence" value="ECO:0007669"/>
    <property type="project" value="UniProtKB-KW"/>
</dbReference>
<dbReference type="EMBL" id="CP051205">
    <property type="protein sequence ID" value="QJB32206.1"/>
    <property type="molecule type" value="Genomic_DNA"/>
</dbReference>
<dbReference type="SUPFAM" id="SSF52540">
    <property type="entry name" value="P-loop containing nucleoside triphosphate hydrolases"/>
    <property type="match status" value="1"/>
</dbReference>
<evidence type="ECO:0000313" key="12">
    <source>
        <dbReference type="EMBL" id="QJB32206.1"/>
    </source>
</evidence>
<accession>A0AAE7D7G1</accession>
<keyword evidence="2" id="KW-0813">Transport</keyword>
<dbReference type="AlphaFoldDB" id="A0AAE7D7G1"/>
<evidence type="ECO:0000256" key="8">
    <source>
        <dbReference type="ARBA" id="ARBA00023136"/>
    </source>
</evidence>
<dbReference type="Gene3D" id="1.20.1560.10">
    <property type="entry name" value="ABC transporter type 1, transmembrane domain"/>
    <property type="match status" value="1"/>
</dbReference>
<keyword evidence="7 9" id="KW-1133">Transmembrane helix</keyword>
<feature type="domain" description="ABC transporter" evidence="10">
    <location>
        <begin position="337"/>
        <end position="573"/>
    </location>
</feature>
<keyword evidence="3" id="KW-1003">Cell membrane</keyword>
<dbReference type="InterPro" id="IPR011527">
    <property type="entry name" value="ABC1_TM_dom"/>
</dbReference>
<dbReference type="PANTHER" id="PTHR43394:SF1">
    <property type="entry name" value="ATP-BINDING CASSETTE SUB-FAMILY B MEMBER 10, MITOCHONDRIAL"/>
    <property type="match status" value="1"/>
</dbReference>